<evidence type="ECO:0000313" key="8">
    <source>
        <dbReference type="Proteomes" id="UP000740605"/>
    </source>
</evidence>
<keyword evidence="4 5" id="KW-0472">Membrane</keyword>
<dbReference type="PANTHER" id="PTHR23528">
    <property type="match status" value="1"/>
</dbReference>
<dbReference type="Gene3D" id="1.20.1250.20">
    <property type="entry name" value="MFS general substrate transporter like domains"/>
    <property type="match status" value="2"/>
</dbReference>
<feature type="transmembrane region" description="Helical" evidence="5">
    <location>
        <begin position="141"/>
        <end position="162"/>
    </location>
</feature>
<feature type="transmembrane region" description="Helical" evidence="5">
    <location>
        <begin position="258"/>
        <end position="278"/>
    </location>
</feature>
<feature type="transmembrane region" description="Helical" evidence="5">
    <location>
        <begin position="346"/>
        <end position="371"/>
    </location>
</feature>
<keyword evidence="3 5" id="KW-1133">Transmembrane helix</keyword>
<feature type="transmembrane region" description="Helical" evidence="5">
    <location>
        <begin position="72"/>
        <end position="94"/>
    </location>
</feature>
<feature type="transmembrane region" description="Helical" evidence="5">
    <location>
        <begin position="409"/>
        <end position="432"/>
    </location>
</feature>
<dbReference type="PROSITE" id="PS50850">
    <property type="entry name" value="MFS"/>
    <property type="match status" value="1"/>
</dbReference>
<dbReference type="PANTHER" id="PTHR23528:SF1">
    <property type="entry name" value="MAJOR FACILITATOR SUPERFAMILY (MFS) PROFILE DOMAIN-CONTAINING PROTEIN"/>
    <property type="match status" value="1"/>
</dbReference>
<evidence type="ECO:0000259" key="6">
    <source>
        <dbReference type="PROSITE" id="PS50850"/>
    </source>
</evidence>
<evidence type="ECO:0000256" key="3">
    <source>
        <dbReference type="ARBA" id="ARBA00022989"/>
    </source>
</evidence>
<dbReference type="InterPro" id="IPR020846">
    <property type="entry name" value="MFS_dom"/>
</dbReference>
<evidence type="ECO:0000256" key="1">
    <source>
        <dbReference type="ARBA" id="ARBA00004651"/>
    </source>
</evidence>
<feature type="transmembrane region" description="Helical" evidence="5">
    <location>
        <begin position="383"/>
        <end position="403"/>
    </location>
</feature>
<feature type="transmembrane region" description="Helical" evidence="5">
    <location>
        <begin position="202"/>
        <end position="220"/>
    </location>
</feature>
<feature type="transmembrane region" description="Helical" evidence="5">
    <location>
        <begin position="37"/>
        <end position="60"/>
    </location>
</feature>
<comment type="subcellular location">
    <subcellularLocation>
        <location evidence="1">Cell membrane</location>
        <topology evidence="1">Multi-pass membrane protein</topology>
    </subcellularLocation>
</comment>
<feature type="transmembrane region" description="Helical" evidence="5">
    <location>
        <begin position="115"/>
        <end position="135"/>
    </location>
</feature>
<comment type="caution">
    <text evidence="7">The sequence shown here is derived from an EMBL/GenBank/DDBJ whole genome shotgun (WGS) entry which is preliminary data.</text>
</comment>
<dbReference type="InterPro" id="IPR036259">
    <property type="entry name" value="MFS_trans_sf"/>
</dbReference>
<organism evidence="7 8">
    <name type="scientific">Microbacterium flavum</name>
    <dbReference type="NCBI Taxonomy" id="415216"/>
    <lineage>
        <taxon>Bacteria</taxon>
        <taxon>Bacillati</taxon>
        <taxon>Actinomycetota</taxon>
        <taxon>Actinomycetes</taxon>
        <taxon>Micrococcales</taxon>
        <taxon>Microbacteriaceae</taxon>
        <taxon>Microbacterium</taxon>
    </lineage>
</organism>
<dbReference type="Pfam" id="PF07690">
    <property type="entry name" value="MFS_1"/>
    <property type="match status" value="1"/>
</dbReference>
<feature type="domain" description="Major facilitator superfamily (MFS) profile" evidence="6">
    <location>
        <begin position="253"/>
        <end position="438"/>
    </location>
</feature>
<keyword evidence="2 5" id="KW-0812">Transmembrane</keyword>
<dbReference type="EMBL" id="JAFLHG010000002">
    <property type="protein sequence ID" value="MBT8797122.1"/>
    <property type="molecule type" value="Genomic_DNA"/>
</dbReference>
<evidence type="ECO:0000313" key="7">
    <source>
        <dbReference type="EMBL" id="MBT8797122.1"/>
    </source>
</evidence>
<keyword evidence="8" id="KW-1185">Reference proteome</keyword>
<gene>
    <name evidence="7" type="ORF">J0P97_03400</name>
</gene>
<sequence>MIGSPARPLGAASTKESSVTASSFSRARPPRRAGARWFTFFTLAWLGIWTVQLTPLQLLIPLQLDTPDDASGWVTGIVSSGLVLAAGGLAGVIAGPLAGGFSDRTRGSTGRRRPWAIAGSVLAALSLVAIAFATGPWSVGAAWVGVSVGVAVASAAFTALIADQLADQRGAASAAVASAQAVGIVVGVGVIVLLGLGVVTGYLALAGFVLATGVAAALALPDPPAPAASALAREPRTLAERLSAFHDRDFGWLLWGRLTVNVGNALGTGLLLFFLLYGLRRDPGGAEDDLLLLIVVYTVFVVIASIGAGRLSDRSGHRIRLTVGSALVQGAASLLIAALPSFETTLVAAALLGVGYGAYMSVGLALATDLLPSAEDSARDLGLVNVSAALGQLIGPLLGAGLVALVGGFWLLFVAGGMLSIVGGLMTLAIGARRASAR</sequence>
<evidence type="ECO:0000256" key="2">
    <source>
        <dbReference type="ARBA" id="ARBA00022692"/>
    </source>
</evidence>
<feature type="transmembrane region" description="Helical" evidence="5">
    <location>
        <begin position="321"/>
        <end position="340"/>
    </location>
</feature>
<dbReference type="SUPFAM" id="SSF103473">
    <property type="entry name" value="MFS general substrate transporter"/>
    <property type="match status" value="1"/>
</dbReference>
<reference evidence="7 8" key="1">
    <citation type="submission" date="2021-03" db="EMBL/GenBank/DDBJ databases">
        <title>Microbacterium pauli sp. nov., isolated from microfiltered milk.</title>
        <authorList>
            <person name="Bellassi P."/>
            <person name="Fontana A."/>
            <person name="Callegari M.L."/>
            <person name="Lorenzo M."/>
            <person name="Cappa F."/>
        </authorList>
    </citation>
    <scope>NUCLEOTIDE SEQUENCE [LARGE SCALE GENOMIC DNA]</scope>
    <source>
        <strain evidence="7 8">DSM 18909</strain>
    </source>
</reference>
<feature type="transmembrane region" description="Helical" evidence="5">
    <location>
        <begin position="174"/>
        <end position="196"/>
    </location>
</feature>
<proteinExistence type="predicted"/>
<protein>
    <submittedName>
        <fullName evidence="7">MFS transporter</fullName>
    </submittedName>
</protein>
<evidence type="ECO:0000256" key="4">
    <source>
        <dbReference type="ARBA" id="ARBA00023136"/>
    </source>
</evidence>
<accession>A0ABS5XT53</accession>
<name>A0ABS5XT53_9MICO</name>
<dbReference type="Proteomes" id="UP000740605">
    <property type="component" value="Unassembled WGS sequence"/>
</dbReference>
<dbReference type="InterPro" id="IPR011701">
    <property type="entry name" value="MFS"/>
</dbReference>
<feature type="transmembrane region" description="Helical" evidence="5">
    <location>
        <begin position="290"/>
        <end position="309"/>
    </location>
</feature>
<evidence type="ECO:0000256" key="5">
    <source>
        <dbReference type="SAM" id="Phobius"/>
    </source>
</evidence>